<gene>
    <name evidence="3" type="ORF">H6G94_07245</name>
</gene>
<dbReference type="InterPro" id="IPR001036">
    <property type="entry name" value="Acrflvin-R"/>
</dbReference>
<feature type="transmembrane region" description="Helical" evidence="2">
    <location>
        <begin position="12"/>
        <end position="29"/>
    </location>
</feature>
<feature type="transmembrane region" description="Helical" evidence="2">
    <location>
        <begin position="377"/>
        <end position="396"/>
    </location>
</feature>
<feature type="region of interest" description="Disordered" evidence="1">
    <location>
        <begin position="535"/>
        <end position="555"/>
    </location>
</feature>
<proteinExistence type="predicted"/>
<evidence type="ECO:0000256" key="1">
    <source>
        <dbReference type="SAM" id="MobiDB-lite"/>
    </source>
</evidence>
<dbReference type="Gene3D" id="3.30.2090.10">
    <property type="entry name" value="Multidrug efflux transporter AcrB TolC docking domain, DN and DC subdomains"/>
    <property type="match status" value="2"/>
</dbReference>
<keyword evidence="2" id="KW-0472">Membrane</keyword>
<feature type="compositionally biased region" description="Basic and acidic residues" evidence="1">
    <location>
        <begin position="538"/>
        <end position="552"/>
    </location>
</feature>
<dbReference type="InterPro" id="IPR027463">
    <property type="entry name" value="AcrB_DN_DC_subdom"/>
</dbReference>
<accession>A0ABR8H7D0</accession>
<evidence type="ECO:0000256" key="2">
    <source>
        <dbReference type="SAM" id="Phobius"/>
    </source>
</evidence>
<dbReference type="PANTHER" id="PTHR32063:SF21">
    <property type="entry name" value="MULTIDRUG RESISTANCE PROTEIN MDTB"/>
    <property type="match status" value="1"/>
</dbReference>
<comment type="caution">
    <text evidence="3">The sequence shown here is derived from an EMBL/GenBank/DDBJ whole genome shotgun (WGS) entry which is preliminary data.</text>
</comment>
<feature type="transmembrane region" description="Helical" evidence="2">
    <location>
        <begin position="474"/>
        <end position="494"/>
    </location>
</feature>
<dbReference type="RefSeq" id="WP_190948893.1">
    <property type="nucleotide sequence ID" value="NZ_JACJTC010000004.1"/>
</dbReference>
<sequence>MNISQLFIRRPIMTTLVMVGVLIFGLMSYQQLPVSDLPNVDYPTLQVTANLPGASPETMASSVATPLEQQFSSIAGLSSMNSTSSLGSAQITLQFDLNRDIDGAAQDVQSAISKAARQLPTNMPNPPSFRKVNPADQPVLYISLNSSILPLSTVDKYAETLLAQRLSMVDGVAQVQVYGSQKYAVRIQLDPESLSAKGIGIDEVADAIANGNVNLPTGTLYGQQQNYTIQANGQLNDAASYRSLTVTYQNGAPVQLGELGQVLDSVENDKIASWYFPTKQGNKEQKIGQMGRGGNKENNFQLLTPNSSLSTPHTQIQNPGVRAIVLAIQRQPGTNTVEVVDAIKKLLPTFQKQIPAAVNMNILYDRSQSIRESVDDVQFTLLLTIALVVLVIFLFLRNISATVIPSLAVPLSIVATFAVMLLLGYSLDNLSLMALTLSVGFVVDDAVVMLENIVRHMEMGESRLEAALNGSREIGFTILSMTISLVAVFIPVLFMEGILGRLFREFAVTISVAILVSGVISLSLTPMLCSRFLRPPHHQGDEGDGEMGRWGDGEENNSELLTQDSTLNSQQSTVNTPKSKIQNFQTRLYNISESFFDLLLGGYDWSLKISLKYHRTTMVISAAILVATVYLFIVVPKGFVPNADVGQITATTQASEDISFDEMVKHQQAVAAIAYRDPNVDSINSSVGAGGPNASANSGRLLIELKPRHERHLSADEIVEELRPKLSSVPGIKVFLQNPPAINIGGQQTKAQYQFTLQSPNIQELYQYAPLLENQLRNLSELQDVNSDLQIKNPQVKVDINRDQASALGLTVNQIETALSNAYGTRQVSTIYASDSQYQVIMGVEPKYQQNSQALDLLSIRAPNGQLVPLNAVATLTKDVGPLTINHKGQLASVTFSFNLKPGISLSNVTGKIEQISRQILPATISTGFQGSAQAFQSSIQGLGILLLVAIFVIYIVLGILYENFIHPLTILSSLPSAGFGALLTLLIFDVDLNIYAFVGIILLVGIVKKNGIMMVDFAIEARQEGKTPYDAIYQACLVRFRPIMMTTMAALMGTLPIALGLGAGADTRRPLGLAVVGGLVFSQFLTLYLTPVFYTYMESWQTNLRKYNWQKHQVQREEQIGKTD</sequence>
<dbReference type="Gene3D" id="3.30.70.1430">
    <property type="entry name" value="Multidrug efflux transporter AcrB pore domain"/>
    <property type="match status" value="2"/>
</dbReference>
<dbReference type="PANTHER" id="PTHR32063">
    <property type="match status" value="1"/>
</dbReference>
<feature type="transmembrane region" description="Helical" evidence="2">
    <location>
        <begin position="1041"/>
        <end position="1066"/>
    </location>
</feature>
<feature type="transmembrane region" description="Helical" evidence="2">
    <location>
        <begin position="408"/>
        <end position="427"/>
    </location>
</feature>
<dbReference type="SUPFAM" id="SSF82693">
    <property type="entry name" value="Multidrug efflux transporter AcrB pore domain, PN1, PN2, PC1 and PC2 subdomains"/>
    <property type="match status" value="4"/>
</dbReference>
<evidence type="ECO:0000313" key="3">
    <source>
        <dbReference type="EMBL" id="MBD2611065.1"/>
    </source>
</evidence>
<dbReference type="Proteomes" id="UP000606396">
    <property type="component" value="Unassembled WGS sequence"/>
</dbReference>
<protein>
    <submittedName>
        <fullName evidence="3">Efflux RND transporter permease subunit</fullName>
    </submittedName>
</protein>
<keyword evidence="2" id="KW-1133">Transmembrane helix</keyword>
<dbReference type="SUPFAM" id="SSF82714">
    <property type="entry name" value="Multidrug efflux transporter AcrB TolC docking domain, DN and DC subdomains"/>
    <property type="match status" value="2"/>
</dbReference>
<keyword evidence="2" id="KW-0812">Transmembrane</keyword>
<dbReference type="SUPFAM" id="SSF82866">
    <property type="entry name" value="Multidrug efflux transporter AcrB transmembrane domain"/>
    <property type="match status" value="2"/>
</dbReference>
<name>A0ABR8H7D0_NOSPU</name>
<dbReference type="PRINTS" id="PR00702">
    <property type="entry name" value="ACRIFLAVINRP"/>
</dbReference>
<keyword evidence="4" id="KW-1185">Reference proteome</keyword>
<feature type="transmembrane region" description="Helical" evidence="2">
    <location>
        <begin position="616"/>
        <end position="635"/>
    </location>
</feature>
<feature type="transmembrane region" description="Helical" evidence="2">
    <location>
        <begin position="1072"/>
        <end position="1097"/>
    </location>
</feature>
<dbReference type="Pfam" id="PF00873">
    <property type="entry name" value="ACR_tran"/>
    <property type="match status" value="2"/>
</dbReference>
<dbReference type="Gene3D" id="1.20.1640.10">
    <property type="entry name" value="Multidrug efflux transporter AcrB transmembrane domain"/>
    <property type="match status" value="3"/>
</dbReference>
<dbReference type="Gene3D" id="3.30.70.1320">
    <property type="entry name" value="Multidrug efflux transporter AcrB pore domain like"/>
    <property type="match status" value="2"/>
</dbReference>
<evidence type="ECO:0000313" key="4">
    <source>
        <dbReference type="Proteomes" id="UP000606396"/>
    </source>
</evidence>
<dbReference type="EMBL" id="JACJTC010000004">
    <property type="protein sequence ID" value="MBD2611065.1"/>
    <property type="molecule type" value="Genomic_DNA"/>
</dbReference>
<reference evidence="3 4" key="1">
    <citation type="journal article" date="2020" name="ISME J.">
        <title>Comparative genomics reveals insights into cyanobacterial evolution and habitat adaptation.</title>
        <authorList>
            <person name="Chen M.Y."/>
            <person name="Teng W.K."/>
            <person name="Zhao L."/>
            <person name="Hu C.X."/>
            <person name="Zhou Y.K."/>
            <person name="Han B.P."/>
            <person name="Song L.R."/>
            <person name="Shu W.S."/>
        </authorList>
    </citation>
    <scope>NUCLEOTIDE SEQUENCE [LARGE SCALE GENOMIC DNA]</scope>
    <source>
        <strain evidence="3 4">FACHB-252</strain>
    </source>
</reference>
<feature type="transmembrane region" description="Helical" evidence="2">
    <location>
        <begin position="942"/>
        <end position="962"/>
    </location>
</feature>
<feature type="transmembrane region" description="Helical" evidence="2">
    <location>
        <begin position="995"/>
        <end position="1020"/>
    </location>
</feature>
<feature type="transmembrane region" description="Helical" evidence="2">
    <location>
        <begin position="506"/>
        <end position="529"/>
    </location>
</feature>
<organism evidence="3 4">
    <name type="scientific">Nostoc punctiforme FACHB-252</name>
    <dbReference type="NCBI Taxonomy" id="1357509"/>
    <lineage>
        <taxon>Bacteria</taxon>
        <taxon>Bacillati</taxon>
        <taxon>Cyanobacteriota</taxon>
        <taxon>Cyanophyceae</taxon>
        <taxon>Nostocales</taxon>
        <taxon>Nostocaceae</taxon>
        <taxon>Nostoc</taxon>
    </lineage>
</organism>
<dbReference type="Gene3D" id="3.30.70.1440">
    <property type="entry name" value="Multidrug efflux transporter AcrB pore domain"/>
    <property type="match status" value="1"/>
</dbReference>